<feature type="modified residue" description="N6-(pyridoxal phosphate)lysine" evidence="16">
    <location>
        <position position="353"/>
    </location>
</feature>
<keyword evidence="11" id="KW-0472">Membrane</keyword>
<evidence type="ECO:0000256" key="9">
    <source>
        <dbReference type="ARBA" id="ARBA00022989"/>
    </source>
</evidence>
<dbReference type="GO" id="GO:0030149">
    <property type="term" value="P:sphingolipid catabolic process"/>
    <property type="evidence" value="ECO:0007669"/>
    <property type="project" value="TreeGrafter"/>
</dbReference>
<comment type="similarity">
    <text evidence="13">Belongs to the group II decarboxylase family. Sphingosine-1-phosphate lyase subfamily.</text>
</comment>
<dbReference type="Gene3D" id="3.90.1150.10">
    <property type="entry name" value="Aspartate Aminotransferase, domain 1"/>
    <property type="match status" value="1"/>
</dbReference>
<dbReference type="Gene3D" id="3.40.640.10">
    <property type="entry name" value="Type I PLP-dependent aspartate aminotransferase-like (Major domain)"/>
    <property type="match status" value="1"/>
</dbReference>
<evidence type="ECO:0000256" key="16">
    <source>
        <dbReference type="PIRSR" id="PIRSR602129-50"/>
    </source>
</evidence>
<evidence type="ECO:0000256" key="6">
    <source>
        <dbReference type="ARBA" id="ARBA00022824"/>
    </source>
</evidence>
<dbReference type="AlphaFoldDB" id="A0AAD3TZ79"/>
<evidence type="ECO:0000256" key="12">
    <source>
        <dbReference type="ARBA" id="ARBA00023239"/>
    </source>
</evidence>
<reference evidence="18" key="2">
    <citation type="submission" date="2023-06" db="EMBL/GenBank/DDBJ databases">
        <authorList>
            <person name="Kobayashi Y."/>
            <person name="Kayamori A."/>
            <person name="Aoki K."/>
            <person name="Shiwa Y."/>
            <person name="Fujita N."/>
            <person name="Sugita T."/>
            <person name="Iwasaki W."/>
            <person name="Tanaka N."/>
            <person name="Takashima M."/>
        </authorList>
    </citation>
    <scope>NUCLEOTIDE SEQUENCE</scope>
    <source>
        <strain evidence="18">HIS016</strain>
    </source>
</reference>
<evidence type="ECO:0000256" key="8">
    <source>
        <dbReference type="ARBA" id="ARBA00022919"/>
    </source>
</evidence>
<evidence type="ECO:0000256" key="11">
    <source>
        <dbReference type="ARBA" id="ARBA00023136"/>
    </source>
</evidence>
<comment type="cofactor">
    <cofactor evidence="1 16 17">
        <name>pyridoxal 5'-phosphate</name>
        <dbReference type="ChEBI" id="CHEBI:597326"/>
    </cofactor>
</comment>
<protein>
    <recommendedName>
        <fullName evidence="14">sphinganine-1-phosphate aldolase</fullName>
        <ecNumber evidence="14">4.1.2.27</ecNumber>
    </recommendedName>
    <alternativeName>
        <fullName evidence="15">Sphingosine-1-phosphate aldolase</fullName>
    </alternativeName>
</protein>
<dbReference type="Gene3D" id="6.10.140.2150">
    <property type="match status" value="1"/>
</dbReference>
<dbReference type="InterPro" id="IPR050477">
    <property type="entry name" value="GrpII_AminoAcid_Decarb"/>
</dbReference>
<sequence>MPQWSQLAARAKPSPRTQVVLQRAGQLGSLFRFIVFLKALLGLYRHVYAYGIVGTSKQIYGALKNVFVRIMLRMPSARAQIAKELAKTRAELSSQIAPKTFPDGVELEDTNEVPEKGRDIEWLRKEWANMAKLDRGDLEAGRVSGAVYHGGNDLNAVINEAMSNFVVSNPLHPDVFPGVRRMEAELVAMVLKLFHGENGAGTTTSGGTESILMSCKAHRDWARAVKRVSAPEMIVPSTAHAAFWKASQYFGIKLHVVPVNPRTRKADVKKMTRFINPNTIMLVGSAPNFPDGIVDPIEDLAALARKYKIGLHVDCCLGSFIISFAQRAGYSDGLPKFDFAVPGVTAISCDTHKYGFCPKGSSIIMYNSPEMRRYQYYVMTDWAGGVYASPSMAGSRPGSIIAGAWAVVNTYGVDGYTQSAKDIIGAARHFKEQLQQRFQDSLFVIGDPLLSVVGFGSDSLNIYAVGDRMSKKGWHLNPLNNPAGLHMAFTKLSAASVDKLLDDLDECVAAEKKEPASGGNLVALYGVGQTAAGPHVVGKVAEMFLDTLYEV</sequence>
<keyword evidence="8" id="KW-0746">Sphingolipid metabolism</keyword>
<organism evidence="18 19">
    <name type="scientific">Cutaneotrichosporon spelunceum</name>
    <dbReference type="NCBI Taxonomy" id="1672016"/>
    <lineage>
        <taxon>Eukaryota</taxon>
        <taxon>Fungi</taxon>
        <taxon>Dikarya</taxon>
        <taxon>Basidiomycota</taxon>
        <taxon>Agaricomycotina</taxon>
        <taxon>Tremellomycetes</taxon>
        <taxon>Trichosporonales</taxon>
        <taxon>Trichosporonaceae</taxon>
        <taxon>Cutaneotrichosporon</taxon>
    </lineage>
</organism>
<dbReference type="SUPFAM" id="SSF53383">
    <property type="entry name" value="PLP-dependent transferases"/>
    <property type="match status" value="1"/>
</dbReference>
<dbReference type="InterPro" id="IPR002129">
    <property type="entry name" value="PyrdxlP-dep_de-COase"/>
</dbReference>
<accession>A0AAD3TZ79</accession>
<dbReference type="GO" id="GO:0019752">
    <property type="term" value="P:carboxylic acid metabolic process"/>
    <property type="evidence" value="ECO:0007669"/>
    <property type="project" value="InterPro"/>
</dbReference>
<keyword evidence="6" id="KW-0256">Endoplasmic reticulum</keyword>
<dbReference type="GO" id="GO:0030170">
    <property type="term" value="F:pyridoxal phosphate binding"/>
    <property type="evidence" value="ECO:0007669"/>
    <property type="project" value="InterPro"/>
</dbReference>
<evidence type="ECO:0000256" key="5">
    <source>
        <dbReference type="ARBA" id="ARBA00022692"/>
    </source>
</evidence>
<dbReference type="InterPro" id="IPR015422">
    <property type="entry name" value="PyrdxlP-dep_Trfase_small"/>
</dbReference>
<evidence type="ECO:0000256" key="17">
    <source>
        <dbReference type="RuleBase" id="RU000382"/>
    </source>
</evidence>
<evidence type="ECO:0000256" key="13">
    <source>
        <dbReference type="ARBA" id="ARBA00038302"/>
    </source>
</evidence>
<comment type="pathway">
    <text evidence="4">Sphingolipid metabolism.</text>
</comment>
<keyword evidence="19" id="KW-1185">Reference proteome</keyword>
<evidence type="ECO:0000256" key="3">
    <source>
        <dbReference type="ARBA" id="ARBA00004760"/>
    </source>
</evidence>
<evidence type="ECO:0000313" key="18">
    <source>
        <dbReference type="EMBL" id="GMK59623.1"/>
    </source>
</evidence>
<evidence type="ECO:0000313" key="19">
    <source>
        <dbReference type="Proteomes" id="UP001222932"/>
    </source>
</evidence>
<keyword evidence="7 16" id="KW-0663">Pyridoxal phosphate</keyword>
<dbReference type="Proteomes" id="UP001222932">
    <property type="component" value="Unassembled WGS sequence"/>
</dbReference>
<comment type="pathway">
    <text evidence="3">Lipid metabolism; sphingolipid metabolism.</text>
</comment>
<proteinExistence type="inferred from homology"/>
<dbReference type="EMBL" id="BTCM01000008">
    <property type="protein sequence ID" value="GMK59623.1"/>
    <property type="molecule type" value="Genomic_DNA"/>
</dbReference>
<evidence type="ECO:0000256" key="15">
    <source>
        <dbReference type="ARBA" id="ARBA00042568"/>
    </source>
</evidence>
<evidence type="ECO:0000256" key="14">
    <source>
        <dbReference type="ARBA" id="ARBA00038965"/>
    </source>
</evidence>
<dbReference type="GO" id="GO:0008117">
    <property type="term" value="F:sphinganine-1-phosphate aldolase activity"/>
    <property type="evidence" value="ECO:0007669"/>
    <property type="project" value="UniProtKB-EC"/>
</dbReference>
<evidence type="ECO:0000256" key="1">
    <source>
        <dbReference type="ARBA" id="ARBA00001933"/>
    </source>
</evidence>
<evidence type="ECO:0000256" key="2">
    <source>
        <dbReference type="ARBA" id="ARBA00004389"/>
    </source>
</evidence>
<dbReference type="EC" id="4.1.2.27" evidence="14"/>
<dbReference type="InterPro" id="IPR015421">
    <property type="entry name" value="PyrdxlP-dep_Trfase_major"/>
</dbReference>
<gene>
    <name evidence="18" type="primary">DPL1</name>
    <name evidence="18" type="ORF">CspeluHIS016_0802290</name>
</gene>
<dbReference type="GO" id="GO:0005789">
    <property type="term" value="C:endoplasmic reticulum membrane"/>
    <property type="evidence" value="ECO:0007669"/>
    <property type="project" value="UniProtKB-SubCell"/>
</dbReference>
<dbReference type="PANTHER" id="PTHR42735:SF6">
    <property type="entry name" value="SPHINGOSINE-1-PHOSPHATE LYASE 1"/>
    <property type="match status" value="1"/>
</dbReference>
<dbReference type="Pfam" id="PF00282">
    <property type="entry name" value="Pyridoxal_deC"/>
    <property type="match status" value="1"/>
</dbReference>
<reference evidence="18" key="1">
    <citation type="journal article" date="2023" name="BMC Genomics">
        <title>Chromosome-level genome assemblies of Cutaneotrichosporon spp. (Trichosporonales, Basidiomycota) reveal imbalanced evolution between nucleotide sequences and chromosome synteny.</title>
        <authorList>
            <person name="Kobayashi Y."/>
            <person name="Kayamori A."/>
            <person name="Aoki K."/>
            <person name="Shiwa Y."/>
            <person name="Matsutani M."/>
            <person name="Fujita N."/>
            <person name="Sugita T."/>
            <person name="Iwasaki W."/>
            <person name="Tanaka N."/>
            <person name="Takashima M."/>
        </authorList>
    </citation>
    <scope>NUCLEOTIDE SEQUENCE</scope>
    <source>
        <strain evidence="18">HIS016</strain>
    </source>
</reference>
<comment type="subcellular location">
    <subcellularLocation>
        <location evidence="2">Endoplasmic reticulum membrane</location>
        <topology evidence="2">Single-pass membrane protein</topology>
    </subcellularLocation>
</comment>
<keyword evidence="12 17" id="KW-0456">Lyase</keyword>
<evidence type="ECO:0000256" key="7">
    <source>
        <dbReference type="ARBA" id="ARBA00022898"/>
    </source>
</evidence>
<evidence type="ECO:0000256" key="10">
    <source>
        <dbReference type="ARBA" id="ARBA00023098"/>
    </source>
</evidence>
<comment type="caution">
    <text evidence="18">The sequence shown here is derived from an EMBL/GenBank/DDBJ whole genome shotgun (WGS) entry which is preliminary data.</text>
</comment>
<keyword evidence="5" id="KW-0812">Transmembrane</keyword>
<evidence type="ECO:0000256" key="4">
    <source>
        <dbReference type="ARBA" id="ARBA00004991"/>
    </source>
</evidence>
<dbReference type="PANTHER" id="PTHR42735">
    <property type="match status" value="1"/>
</dbReference>
<keyword evidence="10" id="KW-0443">Lipid metabolism</keyword>
<dbReference type="FunFam" id="3.40.640.10:FF:000020">
    <property type="entry name" value="sphingosine-1-phosphate lyase 1"/>
    <property type="match status" value="1"/>
</dbReference>
<dbReference type="InterPro" id="IPR015424">
    <property type="entry name" value="PyrdxlP-dep_Trfase"/>
</dbReference>
<name>A0AAD3TZ79_9TREE</name>
<keyword evidence="9" id="KW-1133">Transmembrane helix</keyword>